<dbReference type="Gene3D" id="2.180.10.10">
    <property type="entry name" value="RHS repeat-associated core"/>
    <property type="match status" value="1"/>
</dbReference>
<keyword evidence="3" id="KW-1185">Reference proteome</keyword>
<gene>
    <name evidence="2" type="ORF">SAMN04488568_11247</name>
</gene>
<feature type="compositionally biased region" description="Basic and acidic residues" evidence="1">
    <location>
        <begin position="1"/>
        <end position="12"/>
    </location>
</feature>
<evidence type="ECO:0000313" key="2">
    <source>
        <dbReference type="EMBL" id="SDM48575.1"/>
    </source>
</evidence>
<organism evidence="2 3">
    <name type="scientific">Maricaulis salignorans</name>
    <dbReference type="NCBI Taxonomy" id="144026"/>
    <lineage>
        <taxon>Bacteria</taxon>
        <taxon>Pseudomonadati</taxon>
        <taxon>Pseudomonadota</taxon>
        <taxon>Alphaproteobacteria</taxon>
        <taxon>Maricaulales</taxon>
        <taxon>Maricaulaceae</taxon>
        <taxon>Maricaulis</taxon>
    </lineage>
</organism>
<protein>
    <submittedName>
        <fullName evidence="2">YD repeat-containing protein</fullName>
    </submittedName>
</protein>
<feature type="region of interest" description="Disordered" evidence="1">
    <location>
        <begin position="1"/>
        <end position="41"/>
    </location>
</feature>
<dbReference type="NCBIfam" id="TIGR01643">
    <property type="entry name" value="YD_repeat_2x"/>
    <property type="match status" value="1"/>
</dbReference>
<feature type="compositionally biased region" description="Polar residues" evidence="1">
    <location>
        <begin position="27"/>
        <end position="41"/>
    </location>
</feature>
<dbReference type="InterPro" id="IPR006530">
    <property type="entry name" value="YD"/>
</dbReference>
<reference evidence="2 3" key="1">
    <citation type="submission" date="2016-10" db="EMBL/GenBank/DDBJ databases">
        <authorList>
            <person name="de Groot N.N."/>
        </authorList>
    </citation>
    <scope>NUCLEOTIDE SEQUENCE [LARGE SCALE GENOMIC DNA]</scope>
    <source>
        <strain evidence="2 3">DSM 16077</strain>
    </source>
</reference>
<name>A0A1G9TN88_9PROT</name>
<dbReference type="STRING" id="144026.SAMN04488568_11247"/>
<proteinExistence type="predicted"/>
<dbReference type="RefSeq" id="WP_233342427.1">
    <property type="nucleotide sequence ID" value="NZ_FNHG01000012.1"/>
</dbReference>
<accession>A0A1G9TN88</accession>
<sequence>MGDGSPDNRDTSNRSAAGASESWDFDSANSVRTDEPTNTVNQYDTVSLTGSAGASSWSLTYDGSDNLSGDGTRFFNHDTRNRLTGIAEPGQTTTYQYDVIGRRIGKSLNSGASWTGYVHAGGMEIGEVNAAGQYLVRYVPGPGIDQRETMIVTDPATGAALTRQYYHANRLGRIFLNLSVLTPLRGLRA</sequence>
<dbReference type="AlphaFoldDB" id="A0A1G9TN88"/>
<dbReference type="Proteomes" id="UP000199759">
    <property type="component" value="Unassembled WGS sequence"/>
</dbReference>
<dbReference type="EMBL" id="FNHG01000012">
    <property type="protein sequence ID" value="SDM48575.1"/>
    <property type="molecule type" value="Genomic_DNA"/>
</dbReference>
<evidence type="ECO:0000313" key="3">
    <source>
        <dbReference type="Proteomes" id="UP000199759"/>
    </source>
</evidence>
<evidence type="ECO:0000256" key="1">
    <source>
        <dbReference type="SAM" id="MobiDB-lite"/>
    </source>
</evidence>